<evidence type="ECO:0000259" key="4">
    <source>
        <dbReference type="PROSITE" id="PS50217"/>
    </source>
</evidence>
<sequence>MQRRSVPRTDPRYNQIRARNNDSVKRSREKSRRERDETVEAISQLEEENKQLVEQIQTMKREFDQLQDLFKQHTGIAVDQLLSSETNSTESQPIEQSKVTLPPPPPPPSQSSSSQPVLTINTNEVQTNATTSDVQLDPTTLDGAIVLINGVQYKIERKFNLHSIFQMNFPVYILFTFFLINQVISTNDQTKKKRDFYCSACKFMSDTIFREMNNVDPNERVQVGSYRVDGHGHQKLKDVPITETRYHAENVLDNICTKFLDKDMIPKQLRNIYEHAVSNCFE</sequence>
<feature type="transmembrane region" description="Helical" evidence="3">
    <location>
        <begin position="164"/>
        <end position="184"/>
    </location>
</feature>
<dbReference type="InterPro" id="IPR046347">
    <property type="entry name" value="bZIP_sf"/>
</dbReference>
<comment type="caution">
    <text evidence="5">The sequence shown here is derived from an EMBL/GenBank/DDBJ whole genome shotgun (WGS) entry which is preliminary data.</text>
</comment>
<keyword evidence="3" id="KW-0472">Membrane</keyword>
<evidence type="ECO:0000313" key="6">
    <source>
        <dbReference type="Proteomes" id="UP000663828"/>
    </source>
</evidence>
<evidence type="ECO:0000313" key="5">
    <source>
        <dbReference type="EMBL" id="CAF1570546.1"/>
    </source>
</evidence>
<dbReference type="SUPFAM" id="SSF57959">
    <property type="entry name" value="Leucine zipper domain"/>
    <property type="match status" value="1"/>
</dbReference>
<comment type="similarity">
    <text evidence="1">Belongs to the canopy family.</text>
</comment>
<dbReference type="InterPro" id="IPR021852">
    <property type="entry name" value="DUF3456"/>
</dbReference>
<dbReference type="PROSITE" id="PS50217">
    <property type="entry name" value="BZIP"/>
    <property type="match status" value="1"/>
</dbReference>
<reference evidence="5" key="1">
    <citation type="submission" date="2021-02" db="EMBL/GenBank/DDBJ databases">
        <authorList>
            <person name="Nowell W R."/>
        </authorList>
    </citation>
    <scope>NUCLEOTIDE SEQUENCE</scope>
</reference>
<keyword evidence="6" id="KW-1185">Reference proteome</keyword>
<dbReference type="EMBL" id="CAJNOR010005634">
    <property type="protein sequence ID" value="CAF1570546.1"/>
    <property type="molecule type" value="Genomic_DNA"/>
</dbReference>
<dbReference type="InterPro" id="IPR042415">
    <property type="entry name" value="CNPY"/>
</dbReference>
<organism evidence="5 6">
    <name type="scientific">Adineta ricciae</name>
    <name type="common">Rotifer</name>
    <dbReference type="NCBI Taxonomy" id="249248"/>
    <lineage>
        <taxon>Eukaryota</taxon>
        <taxon>Metazoa</taxon>
        <taxon>Spiralia</taxon>
        <taxon>Gnathifera</taxon>
        <taxon>Rotifera</taxon>
        <taxon>Eurotatoria</taxon>
        <taxon>Bdelloidea</taxon>
        <taxon>Adinetida</taxon>
        <taxon>Adinetidae</taxon>
        <taxon>Adineta</taxon>
    </lineage>
</organism>
<name>A0A815YGH0_ADIRI</name>
<dbReference type="AlphaFoldDB" id="A0A815YGH0"/>
<dbReference type="Pfam" id="PF07716">
    <property type="entry name" value="bZIP_2"/>
    <property type="match status" value="1"/>
</dbReference>
<dbReference type="PANTHER" id="PTHR13341:SF2">
    <property type="entry name" value="PROTEIN SEELE"/>
    <property type="match status" value="1"/>
</dbReference>
<gene>
    <name evidence="5" type="ORF">XAT740_LOCUS44435</name>
</gene>
<keyword evidence="3" id="KW-0812">Transmembrane</keyword>
<dbReference type="Gene3D" id="1.20.5.170">
    <property type="match status" value="1"/>
</dbReference>
<keyword evidence="3" id="KW-1133">Transmembrane helix</keyword>
<accession>A0A815YGH0</accession>
<protein>
    <recommendedName>
        <fullName evidence="4">BZIP domain-containing protein</fullName>
    </recommendedName>
</protein>
<dbReference type="GO" id="GO:0005783">
    <property type="term" value="C:endoplasmic reticulum"/>
    <property type="evidence" value="ECO:0007669"/>
    <property type="project" value="TreeGrafter"/>
</dbReference>
<dbReference type="SMART" id="SM00338">
    <property type="entry name" value="BRLZ"/>
    <property type="match status" value="1"/>
</dbReference>
<feature type="region of interest" description="Disordered" evidence="2">
    <location>
        <begin position="1"/>
        <end position="38"/>
    </location>
</feature>
<evidence type="ECO:0000256" key="2">
    <source>
        <dbReference type="SAM" id="MobiDB-lite"/>
    </source>
</evidence>
<feature type="compositionally biased region" description="Basic and acidic residues" evidence="2">
    <location>
        <begin position="19"/>
        <end position="38"/>
    </location>
</feature>
<proteinExistence type="inferred from homology"/>
<dbReference type="Proteomes" id="UP000663828">
    <property type="component" value="Unassembled WGS sequence"/>
</dbReference>
<dbReference type="GO" id="GO:0003700">
    <property type="term" value="F:DNA-binding transcription factor activity"/>
    <property type="evidence" value="ECO:0007669"/>
    <property type="project" value="InterPro"/>
</dbReference>
<feature type="region of interest" description="Disordered" evidence="2">
    <location>
        <begin position="84"/>
        <end position="116"/>
    </location>
</feature>
<evidence type="ECO:0000256" key="3">
    <source>
        <dbReference type="SAM" id="Phobius"/>
    </source>
</evidence>
<dbReference type="InterPro" id="IPR004827">
    <property type="entry name" value="bZIP"/>
</dbReference>
<evidence type="ECO:0000256" key="1">
    <source>
        <dbReference type="ARBA" id="ARBA00007285"/>
    </source>
</evidence>
<dbReference type="Pfam" id="PF11938">
    <property type="entry name" value="DUF3456"/>
    <property type="match status" value="1"/>
</dbReference>
<feature type="compositionally biased region" description="Polar residues" evidence="2">
    <location>
        <begin position="84"/>
        <end position="99"/>
    </location>
</feature>
<dbReference type="PANTHER" id="PTHR13341">
    <property type="entry name" value="MIR-INTERACTING SAPOSIN-LIKE PROTEIN"/>
    <property type="match status" value="1"/>
</dbReference>
<feature type="domain" description="BZIP" evidence="4">
    <location>
        <begin position="10"/>
        <end position="73"/>
    </location>
</feature>